<keyword evidence="12" id="KW-0407">Ion channel</keyword>
<comment type="similarity">
    <text evidence="2">Belongs to the glutamate-gated ion channel (TC 1.A.10.1) family.</text>
</comment>
<evidence type="ECO:0000256" key="7">
    <source>
        <dbReference type="ARBA" id="ARBA00023065"/>
    </source>
</evidence>
<protein>
    <recommendedName>
        <fullName evidence="14">Ionotropic glutamate receptor L-glutamate and glycine-binding domain-containing protein</fullName>
    </recommendedName>
</protein>
<evidence type="ECO:0000256" key="8">
    <source>
        <dbReference type="ARBA" id="ARBA00023136"/>
    </source>
</evidence>
<evidence type="ECO:0000256" key="4">
    <source>
        <dbReference type="ARBA" id="ARBA00022475"/>
    </source>
</evidence>
<dbReference type="PANTHER" id="PTHR42643">
    <property type="entry name" value="IONOTROPIC RECEPTOR 20A-RELATED"/>
    <property type="match status" value="1"/>
</dbReference>
<feature type="transmembrane region" description="Helical" evidence="13">
    <location>
        <begin position="191"/>
        <end position="215"/>
    </location>
</feature>
<dbReference type="SUPFAM" id="SSF53850">
    <property type="entry name" value="Periplasmic binding protein-like II"/>
    <property type="match status" value="1"/>
</dbReference>
<dbReference type="SMART" id="SM00918">
    <property type="entry name" value="Lig_chan-Glu_bd"/>
    <property type="match status" value="1"/>
</dbReference>
<dbReference type="Pfam" id="PF10613">
    <property type="entry name" value="Lig_chan-Glu_bd"/>
    <property type="match status" value="1"/>
</dbReference>
<evidence type="ECO:0000256" key="11">
    <source>
        <dbReference type="ARBA" id="ARBA00023286"/>
    </source>
</evidence>
<evidence type="ECO:0000256" key="9">
    <source>
        <dbReference type="ARBA" id="ARBA00023170"/>
    </source>
</evidence>
<feature type="domain" description="Ionotropic glutamate receptor L-glutamate and glycine-binding" evidence="14">
    <location>
        <begin position="24"/>
        <end position="82"/>
    </location>
</feature>
<evidence type="ECO:0000256" key="12">
    <source>
        <dbReference type="ARBA" id="ARBA00023303"/>
    </source>
</evidence>
<evidence type="ECO:0000256" key="3">
    <source>
        <dbReference type="ARBA" id="ARBA00022448"/>
    </source>
</evidence>
<sequence length="327" mass="36823">MDTPSRKHMLVGAEDWPPWFLINSFTSPNFTSFSYGGIMWDVLLQLSRSMNFTFSIIRPPDGKWGVLEANGSWNGMVGMVSRKEVDFALGPFGMSAERSEVIDFSFPLRQDILVTVTPVRLVPDLWVIWRPFGIKVWITFCVTFISFLILFGISDKLFLKQSRWGQIMEFLLRTLAGDGSVPLPRTWNYQLFFTMTWILAMFILGQGYSGTLASLMTIPKVPKMIEDVSDLVDQGDIPWGLETGTILEQTGSKAQTGSLLHKFYSGAQKLKGSCYADLDKIKDGKLARLCEGLTAMSMLSDDFSKEGKCYMYADMSFFSTSTEDAAY</sequence>
<keyword evidence="4" id="KW-1003">Cell membrane</keyword>
<proteinExistence type="inferred from homology"/>
<evidence type="ECO:0000256" key="2">
    <source>
        <dbReference type="ARBA" id="ARBA00008685"/>
    </source>
</evidence>
<keyword evidence="7" id="KW-0406">Ion transport</keyword>
<comment type="caution">
    <text evidence="15">The sequence shown here is derived from an EMBL/GenBank/DDBJ whole genome shotgun (WGS) entry which is preliminary data.</text>
</comment>
<evidence type="ECO:0000259" key="14">
    <source>
        <dbReference type="SMART" id="SM00918"/>
    </source>
</evidence>
<name>A0A553PFX0_TIGCA</name>
<keyword evidence="3" id="KW-0813">Transport</keyword>
<dbReference type="GO" id="GO:0050906">
    <property type="term" value="P:detection of stimulus involved in sensory perception"/>
    <property type="evidence" value="ECO:0007669"/>
    <property type="project" value="UniProtKB-ARBA"/>
</dbReference>
<feature type="transmembrane region" description="Helical" evidence="13">
    <location>
        <begin position="136"/>
        <end position="154"/>
    </location>
</feature>
<dbReference type="InterPro" id="IPR001320">
    <property type="entry name" value="Iontro_rcpt_C"/>
</dbReference>
<dbReference type="Gene3D" id="3.40.190.10">
    <property type="entry name" value="Periplasmic binding protein-like II"/>
    <property type="match status" value="1"/>
</dbReference>
<dbReference type="InterPro" id="IPR052192">
    <property type="entry name" value="Insect_Ionotropic_Sensory_Rcpt"/>
</dbReference>
<evidence type="ECO:0000313" key="16">
    <source>
        <dbReference type="Proteomes" id="UP000318571"/>
    </source>
</evidence>
<evidence type="ECO:0000256" key="5">
    <source>
        <dbReference type="ARBA" id="ARBA00022692"/>
    </source>
</evidence>
<evidence type="ECO:0000256" key="6">
    <source>
        <dbReference type="ARBA" id="ARBA00022989"/>
    </source>
</evidence>
<keyword evidence="11" id="KW-1071">Ligand-gated ion channel</keyword>
<keyword evidence="16" id="KW-1185">Reference proteome</keyword>
<keyword evidence="5 13" id="KW-0812">Transmembrane</keyword>
<dbReference type="PANTHER" id="PTHR42643:SF24">
    <property type="entry name" value="IONOTROPIC RECEPTOR 60A"/>
    <property type="match status" value="1"/>
</dbReference>
<dbReference type="Pfam" id="PF00060">
    <property type="entry name" value="Lig_chan"/>
    <property type="match status" value="1"/>
</dbReference>
<accession>A0A553PFX0</accession>
<dbReference type="GO" id="GO:0015276">
    <property type="term" value="F:ligand-gated monoatomic ion channel activity"/>
    <property type="evidence" value="ECO:0007669"/>
    <property type="project" value="InterPro"/>
</dbReference>
<evidence type="ECO:0000256" key="1">
    <source>
        <dbReference type="ARBA" id="ARBA00004651"/>
    </source>
</evidence>
<dbReference type="GO" id="GO:0005886">
    <property type="term" value="C:plasma membrane"/>
    <property type="evidence" value="ECO:0007669"/>
    <property type="project" value="UniProtKB-SubCell"/>
</dbReference>
<dbReference type="Gene3D" id="1.10.287.70">
    <property type="match status" value="1"/>
</dbReference>
<dbReference type="Proteomes" id="UP000318571">
    <property type="component" value="Chromosome 5"/>
</dbReference>
<reference evidence="15 16" key="1">
    <citation type="journal article" date="2018" name="Nat. Ecol. Evol.">
        <title>Genomic signatures of mitonuclear coevolution across populations of Tigriopus californicus.</title>
        <authorList>
            <person name="Barreto F.S."/>
            <person name="Watson E.T."/>
            <person name="Lima T.G."/>
            <person name="Willett C.S."/>
            <person name="Edmands S."/>
            <person name="Li W."/>
            <person name="Burton R.S."/>
        </authorList>
    </citation>
    <scope>NUCLEOTIDE SEQUENCE [LARGE SCALE GENOMIC DNA]</scope>
    <source>
        <strain evidence="15 16">San Diego</strain>
    </source>
</reference>
<keyword evidence="9" id="KW-0675">Receptor</keyword>
<evidence type="ECO:0000313" key="15">
    <source>
        <dbReference type="EMBL" id="TRY76579.1"/>
    </source>
</evidence>
<dbReference type="OMA" id="EHKSNVY"/>
<gene>
    <name evidence="15" type="ORF">TCAL_10143</name>
</gene>
<keyword evidence="10" id="KW-0325">Glycoprotein</keyword>
<keyword evidence="8 13" id="KW-0472">Membrane</keyword>
<dbReference type="EMBL" id="VCGU01000004">
    <property type="protein sequence ID" value="TRY76579.1"/>
    <property type="molecule type" value="Genomic_DNA"/>
</dbReference>
<dbReference type="AlphaFoldDB" id="A0A553PFX0"/>
<evidence type="ECO:0000256" key="10">
    <source>
        <dbReference type="ARBA" id="ARBA00023180"/>
    </source>
</evidence>
<organism evidence="15 16">
    <name type="scientific">Tigriopus californicus</name>
    <name type="common">Marine copepod</name>
    <dbReference type="NCBI Taxonomy" id="6832"/>
    <lineage>
        <taxon>Eukaryota</taxon>
        <taxon>Metazoa</taxon>
        <taxon>Ecdysozoa</taxon>
        <taxon>Arthropoda</taxon>
        <taxon>Crustacea</taxon>
        <taxon>Multicrustacea</taxon>
        <taxon>Hexanauplia</taxon>
        <taxon>Copepoda</taxon>
        <taxon>Harpacticoida</taxon>
        <taxon>Harpacticidae</taxon>
        <taxon>Tigriopus</taxon>
    </lineage>
</organism>
<dbReference type="InterPro" id="IPR019594">
    <property type="entry name" value="Glu/Gly-bd"/>
</dbReference>
<keyword evidence="6 13" id="KW-1133">Transmembrane helix</keyword>
<comment type="subcellular location">
    <subcellularLocation>
        <location evidence="1">Cell membrane</location>
        <topology evidence="1">Multi-pass membrane protein</topology>
    </subcellularLocation>
</comment>
<evidence type="ECO:0000256" key="13">
    <source>
        <dbReference type="SAM" id="Phobius"/>
    </source>
</evidence>